<dbReference type="InterPro" id="IPR013320">
    <property type="entry name" value="ConA-like_dom_sf"/>
</dbReference>
<evidence type="ECO:0008006" key="10">
    <source>
        <dbReference type="Google" id="ProtNLM"/>
    </source>
</evidence>
<evidence type="ECO:0000313" key="9">
    <source>
        <dbReference type="Proteomes" id="UP001159042"/>
    </source>
</evidence>
<dbReference type="PROSITE" id="PS50025">
    <property type="entry name" value="LAM_G_DOMAIN"/>
    <property type="match status" value="3"/>
</dbReference>
<protein>
    <recommendedName>
        <fullName evidence="10">Agrin</fullName>
    </recommendedName>
</protein>
<keyword evidence="3 4" id="KW-1015">Disulfide bond</keyword>
<dbReference type="Pfam" id="PF00054">
    <property type="entry name" value="Laminin_G_1"/>
    <property type="match status" value="3"/>
</dbReference>
<feature type="disulfide bond" evidence="4">
    <location>
        <begin position="620"/>
        <end position="629"/>
    </location>
</feature>
<dbReference type="InterPro" id="IPR050372">
    <property type="entry name" value="Neurexin-related_CASP"/>
</dbReference>
<dbReference type="SMART" id="SM00282">
    <property type="entry name" value="LamG"/>
    <property type="match status" value="3"/>
</dbReference>
<feature type="region of interest" description="Disordered" evidence="5">
    <location>
        <begin position="1"/>
        <end position="38"/>
    </location>
</feature>
<dbReference type="CDD" id="cd00054">
    <property type="entry name" value="EGF_CA"/>
    <property type="match status" value="4"/>
</dbReference>
<dbReference type="SMART" id="SM00181">
    <property type="entry name" value="EGF"/>
    <property type="match status" value="4"/>
</dbReference>
<comment type="caution">
    <text evidence="4">Lacks conserved residue(s) required for the propagation of feature annotation.</text>
</comment>
<feature type="domain" description="Laminin G" evidence="6">
    <location>
        <begin position="683"/>
        <end position="860"/>
    </location>
</feature>
<organism evidence="8 9">
    <name type="scientific">Exocentrus adspersus</name>
    <dbReference type="NCBI Taxonomy" id="1586481"/>
    <lineage>
        <taxon>Eukaryota</taxon>
        <taxon>Metazoa</taxon>
        <taxon>Ecdysozoa</taxon>
        <taxon>Arthropoda</taxon>
        <taxon>Hexapoda</taxon>
        <taxon>Insecta</taxon>
        <taxon>Pterygota</taxon>
        <taxon>Neoptera</taxon>
        <taxon>Endopterygota</taxon>
        <taxon>Coleoptera</taxon>
        <taxon>Polyphaga</taxon>
        <taxon>Cucujiformia</taxon>
        <taxon>Chrysomeloidea</taxon>
        <taxon>Cerambycidae</taxon>
        <taxon>Lamiinae</taxon>
        <taxon>Acanthocinini</taxon>
        <taxon>Exocentrus</taxon>
    </lineage>
</organism>
<feature type="disulfide bond" evidence="4">
    <location>
        <begin position="66"/>
        <end position="75"/>
    </location>
</feature>
<dbReference type="InterPro" id="IPR001881">
    <property type="entry name" value="EGF-like_Ca-bd_dom"/>
</dbReference>
<evidence type="ECO:0000256" key="4">
    <source>
        <dbReference type="PROSITE-ProRule" id="PRU00076"/>
    </source>
</evidence>
<evidence type="ECO:0000256" key="2">
    <source>
        <dbReference type="ARBA" id="ARBA00022737"/>
    </source>
</evidence>
<feature type="compositionally biased region" description="Polar residues" evidence="5">
    <location>
        <begin position="1"/>
        <end position="11"/>
    </location>
</feature>
<dbReference type="SUPFAM" id="SSF57196">
    <property type="entry name" value="EGF/Laminin"/>
    <property type="match status" value="1"/>
</dbReference>
<feature type="disulfide bond" evidence="4">
    <location>
        <begin position="289"/>
        <end position="298"/>
    </location>
</feature>
<name>A0AAV8VWV2_9CUCU</name>
<dbReference type="GO" id="GO:0030154">
    <property type="term" value="P:cell differentiation"/>
    <property type="evidence" value="ECO:0007669"/>
    <property type="project" value="UniProtKB-ARBA"/>
</dbReference>
<proteinExistence type="predicted"/>
<evidence type="ECO:0000256" key="1">
    <source>
        <dbReference type="ARBA" id="ARBA00022536"/>
    </source>
</evidence>
<gene>
    <name evidence="8" type="ORF">NQ315_014983</name>
</gene>
<dbReference type="CDD" id="cd00110">
    <property type="entry name" value="LamG"/>
    <property type="match status" value="3"/>
</dbReference>
<dbReference type="Gene3D" id="2.60.120.200">
    <property type="match status" value="3"/>
</dbReference>
<dbReference type="FunFam" id="2.10.25.10:FF:000118">
    <property type="entry name" value="protein delta homolog 2"/>
    <property type="match status" value="1"/>
</dbReference>
<accession>A0AAV8VWV2</accession>
<dbReference type="SUPFAM" id="SSF49899">
    <property type="entry name" value="Concanavalin A-like lectins/glucanases"/>
    <property type="match status" value="3"/>
</dbReference>
<keyword evidence="2" id="KW-0677">Repeat</keyword>
<dbReference type="PROSITE" id="PS01186">
    <property type="entry name" value="EGF_2"/>
    <property type="match status" value="1"/>
</dbReference>
<dbReference type="Proteomes" id="UP001159042">
    <property type="component" value="Unassembled WGS sequence"/>
</dbReference>
<evidence type="ECO:0000259" key="7">
    <source>
        <dbReference type="PROSITE" id="PS50026"/>
    </source>
</evidence>
<dbReference type="GO" id="GO:0048513">
    <property type="term" value="P:animal organ development"/>
    <property type="evidence" value="ECO:0007669"/>
    <property type="project" value="UniProtKB-ARBA"/>
</dbReference>
<keyword evidence="1 4" id="KW-0245">EGF-like domain</keyword>
<dbReference type="GO" id="GO:0016020">
    <property type="term" value="C:membrane"/>
    <property type="evidence" value="ECO:0007669"/>
    <property type="project" value="UniProtKB-SubCell"/>
</dbReference>
<dbReference type="Gene3D" id="2.10.25.10">
    <property type="entry name" value="Laminin"/>
    <property type="match status" value="4"/>
</dbReference>
<feature type="domain" description="Laminin G" evidence="6">
    <location>
        <begin position="84"/>
        <end position="262"/>
    </location>
</feature>
<comment type="caution">
    <text evidence="8">The sequence shown here is derived from an EMBL/GenBank/DDBJ whole genome shotgun (WGS) entry which is preliminary data.</text>
</comment>
<reference evidence="8 9" key="1">
    <citation type="journal article" date="2023" name="Insect Mol. Biol.">
        <title>Genome sequencing provides insights into the evolution of gene families encoding plant cell wall-degrading enzymes in longhorned beetles.</title>
        <authorList>
            <person name="Shin N.R."/>
            <person name="Okamura Y."/>
            <person name="Kirsch R."/>
            <person name="Pauchet Y."/>
        </authorList>
    </citation>
    <scope>NUCLEOTIDE SEQUENCE [LARGE SCALE GENOMIC DNA]</scope>
    <source>
        <strain evidence="8">EAD_L_NR</strain>
    </source>
</reference>
<feature type="domain" description="Laminin G" evidence="6">
    <location>
        <begin position="346"/>
        <end position="584"/>
    </location>
</feature>
<feature type="domain" description="EGF-like" evidence="7">
    <location>
        <begin position="263"/>
        <end position="299"/>
    </location>
</feature>
<dbReference type="InterPro" id="IPR000742">
    <property type="entry name" value="EGF"/>
</dbReference>
<feature type="disulfide bond" evidence="4">
    <location>
        <begin position="328"/>
        <end position="337"/>
    </location>
</feature>
<evidence type="ECO:0000256" key="5">
    <source>
        <dbReference type="SAM" id="MobiDB-lite"/>
    </source>
</evidence>
<evidence type="ECO:0000256" key="3">
    <source>
        <dbReference type="ARBA" id="ARBA00023157"/>
    </source>
</evidence>
<evidence type="ECO:0000259" key="6">
    <source>
        <dbReference type="PROSITE" id="PS50025"/>
    </source>
</evidence>
<feature type="domain" description="EGF-like" evidence="7">
    <location>
        <begin position="39"/>
        <end position="76"/>
    </location>
</feature>
<dbReference type="EMBL" id="JANEYG010000023">
    <property type="protein sequence ID" value="KAJ8918664.1"/>
    <property type="molecule type" value="Genomic_DNA"/>
</dbReference>
<dbReference type="GO" id="GO:0009653">
    <property type="term" value="P:anatomical structure morphogenesis"/>
    <property type="evidence" value="ECO:0007669"/>
    <property type="project" value="UniProtKB-ARBA"/>
</dbReference>
<dbReference type="SMART" id="SM00179">
    <property type="entry name" value="EGF_CA"/>
    <property type="match status" value="4"/>
</dbReference>
<dbReference type="Pfam" id="PF00008">
    <property type="entry name" value="EGF"/>
    <property type="match status" value="3"/>
</dbReference>
<dbReference type="FunFam" id="2.10.25.10:FF:000095">
    <property type="entry name" value="Notch, isoform B"/>
    <property type="match status" value="1"/>
</dbReference>
<dbReference type="AlphaFoldDB" id="A0AAV8VWV2"/>
<sequence>MELATNSSFQDSPEEDGRMPAGSSDYQQIRNADSEPTDEYRACSSSPCHHASTCVDLPGATFTCVCSSNFTGPLCETEIFRRQYEIPAFHGRSYARLKPLKAYHKLSIEVEFKSHFDDGILLYNQQKVDGLGDFVSLAILNGFVEFKYDLGNGAVLIRSLDKIQLGKFHRVVLKRYHRDGILKLDDAEDVAGQAVGSLKALDLLEDTFVGFVPTNYTRVYENIGTSKGFQGCIKKLKIGRQEIELHMNQHDWVLKTKGIHDCSDHACTHSPCLNNGKCLAADDLYSCDCPDHYSGDFCEKPDDPCISHPCQYGSECKAMDFDSFICECPPGRSGQHCELEYKDARIVTPEFNGSSFIRFPRLEGIKKKFSIEVSFMPKGPNGLILYNGQMKNGRGDFISLNLVGGHLQFRFNLGSGIANLTSRESVTLGKWHWARMSREGREGILQLDNSSIVRGYSGTPLTELNLETPFFIGSLSLLFFLTSCINIRYSLRRRQTCETRAFLLDTNFVNRENFKHESASKSFDLYKTADSISNFNWKEIHRLSGSSKGFRGAIQRIIVNGNPLPISAVLPYCGISTSHNNSGCSFNIGYYDGLPCSANKTPCLNNGICVPDLEDFTCQCPSGYKGKYCEIVNEDTLAIKFTGNTYLQYRNRGYRSDSIIFDDVDDTEEIFNRTSEEDFSDAIYEFYDENNYDFNLDFDEKERKPERGNRYEFHVRTFASDGLLLWRSKNRNSAEDYLSVAIADGYPELSYNLGQQHSFWAIRSKTRIDDGQWHTIQVRRRKRVGFISVDGNFPTKATARNGAIALRTNSKLWIGGSPSLPPGLPSAYYRGFEGCIKKVMVHSKQLDLLANNDISKINFCHDNEI</sequence>
<dbReference type="PROSITE" id="PS00022">
    <property type="entry name" value="EGF_1"/>
    <property type="match status" value="4"/>
</dbReference>
<feature type="domain" description="EGF-like" evidence="7">
    <location>
        <begin position="301"/>
        <end position="338"/>
    </location>
</feature>
<dbReference type="PROSITE" id="PS50026">
    <property type="entry name" value="EGF_3"/>
    <property type="match status" value="4"/>
</dbReference>
<dbReference type="InterPro" id="IPR001791">
    <property type="entry name" value="Laminin_G"/>
</dbReference>
<keyword evidence="9" id="KW-1185">Reference proteome</keyword>
<evidence type="ECO:0000313" key="8">
    <source>
        <dbReference type="EMBL" id="KAJ8918664.1"/>
    </source>
</evidence>
<feature type="domain" description="EGF-like" evidence="7">
    <location>
        <begin position="592"/>
        <end position="630"/>
    </location>
</feature>
<dbReference type="PANTHER" id="PTHR15036:SF85">
    <property type="entry name" value="SP2353, ISOFORM A"/>
    <property type="match status" value="1"/>
</dbReference>
<dbReference type="GO" id="GO:0005509">
    <property type="term" value="F:calcium ion binding"/>
    <property type="evidence" value="ECO:0007669"/>
    <property type="project" value="InterPro"/>
</dbReference>
<dbReference type="PANTHER" id="PTHR15036">
    <property type="entry name" value="PIKACHURIN-LIKE PROTEIN"/>
    <property type="match status" value="1"/>
</dbReference>